<protein>
    <submittedName>
        <fullName evidence="1">Uncharacterized protein</fullName>
    </submittedName>
</protein>
<evidence type="ECO:0000313" key="2">
    <source>
        <dbReference type="Proteomes" id="UP000247345"/>
    </source>
</evidence>
<dbReference type="InterPro" id="IPR011335">
    <property type="entry name" value="Restrct_endonuc-II-like"/>
</dbReference>
<sequence length="252" mass="28992">MNELERKVEKWILKNGYPFEMRVAKAFKSEGFHVSQSILYKDIDLNKYREIDIIAHTNKLVNGVWINLTYVVECKKSTDKPWVVFKNKDLFNLQSKRYKILGSKNSDRLISKIPEAKRKDENLKFIFPSIAECGYNVVTAFKESKDLAYSASKSLLNACNYLVEKSNNSNLKFCNIYIPVIIIEGVLYESSLKDEGSLNISEVNYSTIANTKSFDESASSILTIASSVKLNNFIKELRKNNDTFFDKFIELL</sequence>
<gene>
    <name evidence="1" type="ORF">BTO14_06230</name>
</gene>
<organism evidence="1 2">
    <name type="scientific">Polaribacter butkevichii</name>
    <dbReference type="NCBI Taxonomy" id="218490"/>
    <lineage>
        <taxon>Bacteria</taxon>
        <taxon>Pseudomonadati</taxon>
        <taxon>Bacteroidota</taxon>
        <taxon>Flavobacteriia</taxon>
        <taxon>Flavobacteriales</taxon>
        <taxon>Flavobacteriaceae</taxon>
    </lineage>
</organism>
<dbReference type="SUPFAM" id="SSF52980">
    <property type="entry name" value="Restriction endonuclease-like"/>
    <property type="match status" value="1"/>
</dbReference>
<name>A0A2P6CD91_9FLAO</name>
<comment type="caution">
    <text evidence="1">The sequence shown here is derived from an EMBL/GenBank/DDBJ whole genome shotgun (WGS) entry which is preliminary data.</text>
</comment>
<dbReference type="EMBL" id="MSCK01000001">
    <property type="protein sequence ID" value="PQJ72882.1"/>
    <property type="molecule type" value="Genomic_DNA"/>
</dbReference>
<dbReference type="OrthoDB" id="1334338at2"/>
<accession>A0A2P6CD91</accession>
<dbReference type="AlphaFoldDB" id="A0A2P6CD91"/>
<proteinExistence type="predicted"/>
<reference evidence="1 2" key="1">
    <citation type="submission" date="2016-12" db="EMBL/GenBank/DDBJ databases">
        <title>Trade-off between light-utilization and light-protection in marine flavobacteria.</title>
        <authorList>
            <person name="Kumagai Y."/>
            <person name="Yoshizawa S."/>
            <person name="Kogure K."/>
            <person name="Iwasaki W."/>
        </authorList>
    </citation>
    <scope>NUCLEOTIDE SEQUENCE [LARGE SCALE GENOMIC DNA]</scope>
    <source>
        <strain evidence="1 2">KCTC 12100</strain>
    </source>
</reference>
<keyword evidence="2" id="KW-1185">Reference proteome</keyword>
<dbReference type="Proteomes" id="UP000247345">
    <property type="component" value="Unassembled WGS sequence"/>
</dbReference>
<evidence type="ECO:0000313" key="1">
    <source>
        <dbReference type="EMBL" id="PQJ72882.1"/>
    </source>
</evidence>
<dbReference type="RefSeq" id="WP_105048547.1">
    <property type="nucleotide sequence ID" value="NZ_CP150661.1"/>
</dbReference>